<dbReference type="EMBL" id="FNNJ01000003">
    <property type="protein sequence ID" value="SDX14294.1"/>
    <property type="molecule type" value="Genomic_DNA"/>
</dbReference>
<reference evidence="4 5" key="1">
    <citation type="submission" date="2016-10" db="EMBL/GenBank/DDBJ databases">
        <authorList>
            <person name="de Groot N.N."/>
        </authorList>
    </citation>
    <scope>NUCLEOTIDE SEQUENCE [LARGE SCALE GENOMIC DNA]</scope>
    <source>
        <strain evidence="4 5">DSM 24956</strain>
    </source>
</reference>
<dbReference type="OrthoDB" id="1449234at2"/>
<dbReference type="InterPro" id="IPR026444">
    <property type="entry name" value="Secre_tail"/>
</dbReference>
<dbReference type="AlphaFoldDB" id="A0A1H2ZBT5"/>
<dbReference type="Pfam" id="PF18962">
    <property type="entry name" value="Por_Secre_tail"/>
    <property type="match status" value="1"/>
</dbReference>
<dbReference type="NCBIfam" id="TIGR04183">
    <property type="entry name" value="Por_Secre_tail"/>
    <property type="match status" value="1"/>
</dbReference>
<feature type="signal peptide" evidence="2">
    <location>
        <begin position="1"/>
        <end position="18"/>
    </location>
</feature>
<sequence length="119" mass="13589">MKKLLLLITLIISTHLFAQQTSDNNILVDKQKVTSSITIITTYPNPFNVRTNISFKSTKQQTVVFTIQNLLGKTVFVEKISARKGKNIFTYTRNNLTKGMYLYSLKTGNEIVSKRMVIK</sequence>
<organism evidence="4 5">
    <name type="scientific">Lutibacter oricola</name>
    <dbReference type="NCBI Taxonomy" id="762486"/>
    <lineage>
        <taxon>Bacteria</taxon>
        <taxon>Pseudomonadati</taxon>
        <taxon>Bacteroidota</taxon>
        <taxon>Flavobacteriia</taxon>
        <taxon>Flavobacteriales</taxon>
        <taxon>Flavobacteriaceae</taxon>
        <taxon>Lutibacter</taxon>
    </lineage>
</organism>
<keyword evidence="1 2" id="KW-0732">Signal</keyword>
<gene>
    <name evidence="4" type="ORF">SAMN05444411_103189</name>
</gene>
<keyword evidence="5" id="KW-1185">Reference proteome</keyword>
<evidence type="ECO:0000256" key="2">
    <source>
        <dbReference type="SAM" id="SignalP"/>
    </source>
</evidence>
<dbReference type="RefSeq" id="WP_090122416.1">
    <property type="nucleotide sequence ID" value="NZ_FNNJ01000003.1"/>
</dbReference>
<dbReference type="Proteomes" id="UP000199595">
    <property type="component" value="Unassembled WGS sequence"/>
</dbReference>
<evidence type="ECO:0000259" key="3">
    <source>
        <dbReference type="Pfam" id="PF18962"/>
    </source>
</evidence>
<feature type="chain" id="PRO_5011661842" evidence="2">
    <location>
        <begin position="19"/>
        <end position="119"/>
    </location>
</feature>
<evidence type="ECO:0000313" key="4">
    <source>
        <dbReference type="EMBL" id="SDX14294.1"/>
    </source>
</evidence>
<protein>
    <submittedName>
        <fullName evidence="4">Por secretion system C-terminal sorting domain-containing protein</fullName>
    </submittedName>
</protein>
<proteinExistence type="predicted"/>
<evidence type="ECO:0000256" key="1">
    <source>
        <dbReference type="ARBA" id="ARBA00022729"/>
    </source>
</evidence>
<name>A0A1H2ZBT5_9FLAO</name>
<feature type="domain" description="Secretion system C-terminal sorting" evidence="3">
    <location>
        <begin position="43"/>
        <end position="118"/>
    </location>
</feature>
<accession>A0A1H2ZBT5</accession>
<evidence type="ECO:0000313" key="5">
    <source>
        <dbReference type="Proteomes" id="UP000199595"/>
    </source>
</evidence>
<dbReference type="STRING" id="762486.SAMN05444411_103189"/>